<dbReference type="SUPFAM" id="SSF55961">
    <property type="entry name" value="Bet v1-like"/>
    <property type="match status" value="1"/>
</dbReference>
<organism evidence="1 2">
    <name type="scientific">Microbacterium mangrovi</name>
    <dbReference type="NCBI Taxonomy" id="1348253"/>
    <lineage>
        <taxon>Bacteria</taxon>
        <taxon>Bacillati</taxon>
        <taxon>Actinomycetota</taxon>
        <taxon>Actinomycetes</taxon>
        <taxon>Micrococcales</taxon>
        <taxon>Microbacteriaceae</taxon>
        <taxon>Microbacterium</taxon>
    </lineage>
</organism>
<dbReference type="InterPro" id="IPR023393">
    <property type="entry name" value="START-like_dom_sf"/>
</dbReference>
<dbReference type="AlphaFoldDB" id="A0A0B2A3A9"/>
<evidence type="ECO:0000313" key="1">
    <source>
        <dbReference type="EMBL" id="KHK96063.1"/>
    </source>
</evidence>
<dbReference type="InterPro" id="IPR019587">
    <property type="entry name" value="Polyketide_cyclase/dehydratase"/>
</dbReference>
<reference evidence="1 2" key="1">
    <citation type="submission" date="2014-11" db="EMBL/GenBank/DDBJ databases">
        <title>Genome sequence of Microbacterium mangrovi MUSC 115(T).</title>
        <authorList>
            <person name="Lee L.-H."/>
        </authorList>
    </citation>
    <scope>NUCLEOTIDE SEQUENCE [LARGE SCALE GENOMIC DNA]</scope>
    <source>
        <strain evidence="1 2">MUSC 115</strain>
    </source>
</reference>
<sequence>MWTTSYDVTTTATPEDVWDALTALHSGIPLGPNSDSFELHGPFAAGTTLTVTPQGQESMTSTIVELDPVRVYADQTVFGDLTLTFRHTLAAHDGGTRVTHTLEITGDGSDEVGPELGPQISGDFPVAMAELLAAAESRP</sequence>
<name>A0A0B2A3A9_9MICO</name>
<dbReference type="EMBL" id="JTDK01000017">
    <property type="protein sequence ID" value="KHK96063.1"/>
    <property type="molecule type" value="Genomic_DNA"/>
</dbReference>
<dbReference type="Proteomes" id="UP000031030">
    <property type="component" value="Unassembled WGS sequence"/>
</dbReference>
<dbReference type="RefSeq" id="WP_039402275.1">
    <property type="nucleotide sequence ID" value="NZ_JTDK01000017.1"/>
</dbReference>
<protein>
    <submittedName>
        <fullName evidence="1">Polyketide cyclase</fullName>
    </submittedName>
</protein>
<dbReference type="Pfam" id="PF10604">
    <property type="entry name" value="Polyketide_cyc2"/>
    <property type="match status" value="1"/>
</dbReference>
<proteinExistence type="predicted"/>
<gene>
    <name evidence="1" type="ORF">LK09_17135</name>
</gene>
<accession>A0A0B2A3A9</accession>
<dbReference type="STRING" id="1348253.LK09_17135"/>
<dbReference type="OrthoDB" id="9810827at2"/>
<keyword evidence="2" id="KW-1185">Reference proteome</keyword>
<dbReference type="Gene3D" id="3.30.530.20">
    <property type="match status" value="1"/>
</dbReference>
<evidence type="ECO:0000313" key="2">
    <source>
        <dbReference type="Proteomes" id="UP000031030"/>
    </source>
</evidence>
<comment type="caution">
    <text evidence="1">The sequence shown here is derived from an EMBL/GenBank/DDBJ whole genome shotgun (WGS) entry which is preliminary data.</text>
</comment>